<dbReference type="CDD" id="cd00042">
    <property type="entry name" value="CY"/>
    <property type="match status" value="1"/>
</dbReference>
<sequence length="134" mass="14345">MASSWYLVLVVALSFLATLVSTGLVGAPQATDPGSKDVQNAANFALESFNSLSKNAGLYKLIKVISVKKQVVAGMNYFLETRIGATNCQKHTHHNLQACKLAQGGNAETQICSFEVYGSLQNVMSLSKSTCKRA</sequence>
<evidence type="ECO:0000256" key="2">
    <source>
        <dbReference type="ARBA" id="ARBA00023157"/>
    </source>
</evidence>
<name>A0A1L8G1T3_XENLA</name>
<dbReference type="OrthoDB" id="1908104at2759"/>
<dbReference type="PANTHER" id="PTHR46186">
    <property type="entry name" value="CYSTATIN"/>
    <property type="match status" value="1"/>
</dbReference>
<dbReference type="InterPro" id="IPR046350">
    <property type="entry name" value="Cystatin_sf"/>
</dbReference>
<dbReference type="SMART" id="SM00043">
    <property type="entry name" value="CY"/>
    <property type="match status" value="1"/>
</dbReference>
<dbReference type="KEGG" id="xla:108717539"/>
<dbReference type="RefSeq" id="XP_018120258.1">
    <property type="nucleotide sequence ID" value="XM_018264769.2"/>
</dbReference>
<dbReference type="InterPro" id="IPR000010">
    <property type="entry name" value="Cystatin_dom"/>
</dbReference>
<keyword evidence="2" id="KW-1015">Disulfide bond</keyword>
<accession>A0A1L8G1T3</accession>
<reference evidence="4" key="1">
    <citation type="submission" date="2025-08" db="UniProtKB">
        <authorList>
            <consortium name="RefSeq"/>
        </authorList>
    </citation>
    <scope>IDENTIFICATION</scope>
    <source>
        <strain evidence="4">J_2021</strain>
        <tissue evidence="4">Erythrocytes</tissue>
    </source>
</reference>
<dbReference type="OMA" id="QINVEPW"/>
<dbReference type="GO" id="GO:0005615">
    <property type="term" value="C:extracellular space"/>
    <property type="evidence" value="ECO:0000318"/>
    <property type="project" value="GO_Central"/>
</dbReference>
<protein>
    <submittedName>
        <fullName evidence="4">Cystatin-C</fullName>
    </submittedName>
</protein>
<gene>
    <name evidence="4" type="primary">LOC108717539</name>
</gene>
<dbReference type="GO" id="GO:0005737">
    <property type="term" value="C:cytoplasm"/>
    <property type="evidence" value="ECO:0000318"/>
    <property type="project" value="GO_Central"/>
</dbReference>
<comment type="similarity">
    <text evidence="1">Belongs to the cystatin family.</text>
</comment>
<dbReference type="Pfam" id="PF00031">
    <property type="entry name" value="Cystatin"/>
    <property type="match status" value="1"/>
</dbReference>
<dbReference type="PaxDb" id="8355-A0A1L8G1T3"/>
<dbReference type="GeneID" id="108717539"/>
<dbReference type="Gene3D" id="3.10.450.10">
    <property type="match status" value="1"/>
</dbReference>
<dbReference type="Bgee" id="108717539">
    <property type="expression patterns" value="Expressed in testis and 4 other cell types or tissues"/>
</dbReference>
<dbReference type="AlphaFoldDB" id="A0A1L8G1T3"/>
<dbReference type="GO" id="GO:0031982">
    <property type="term" value="C:vesicle"/>
    <property type="evidence" value="ECO:0000318"/>
    <property type="project" value="GO_Central"/>
</dbReference>
<dbReference type="PANTHER" id="PTHR46186:SF17">
    <property type="entry name" value="CYSTATIN"/>
    <property type="match status" value="1"/>
</dbReference>
<dbReference type="GO" id="GO:0004869">
    <property type="term" value="F:cysteine-type endopeptidase inhibitor activity"/>
    <property type="evidence" value="ECO:0000318"/>
    <property type="project" value="GO_Central"/>
</dbReference>
<dbReference type="Proteomes" id="UP000186698">
    <property type="component" value="Chromosome 5S"/>
</dbReference>
<proteinExistence type="inferred from homology"/>
<dbReference type="FunFam" id="3.10.450.10:FF:000004">
    <property type="entry name" value="Cystatin C"/>
    <property type="match status" value="1"/>
</dbReference>
<evidence type="ECO:0000256" key="1">
    <source>
        <dbReference type="ARBA" id="ARBA00009403"/>
    </source>
</evidence>
<dbReference type="STRING" id="8355.A0A1L8G1T3"/>
<keyword evidence="3" id="KW-1185">Reference proteome</keyword>
<evidence type="ECO:0000313" key="3">
    <source>
        <dbReference type="Proteomes" id="UP000186698"/>
    </source>
</evidence>
<dbReference type="SUPFAM" id="SSF54403">
    <property type="entry name" value="Cystatin/monellin"/>
    <property type="match status" value="1"/>
</dbReference>
<evidence type="ECO:0000313" key="4">
    <source>
        <dbReference type="RefSeq" id="XP_018120258.1"/>
    </source>
</evidence>
<organism evidence="3 4">
    <name type="scientific">Xenopus laevis</name>
    <name type="common">African clawed frog</name>
    <dbReference type="NCBI Taxonomy" id="8355"/>
    <lineage>
        <taxon>Eukaryota</taxon>
        <taxon>Metazoa</taxon>
        <taxon>Chordata</taxon>
        <taxon>Craniata</taxon>
        <taxon>Vertebrata</taxon>
        <taxon>Euteleostomi</taxon>
        <taxon>Amphibia</taxon>
        <taxon>Batrachia</taxon>
        <taxon>Anura</taxon>
        <taxon>Pipoidea</taxon>
        <taxon>Pipidae</taxon>
        <taxon>Xenopodinae</taxon>
        <taxon>Xenopus</taxon>
        <taxon>Xenopus</taxon>
    </lineage>
</organism>